<accession>A0ABT3Y036</accession>
<evidence type="ECO:0000256" key="1">
    <source>
        <dbReference type="ARBA" id="ARBA00006739"/>
    </source>
</evidence>
<keyword evidence="7" id="KW-1185">Reference proteome</keyword>
<organism evidence="6 7">
    <name type="scientific">Chryseobacterium luquanense</name>
    <dbReference type="NCBI Taxonomy" id="2983766"/>
    <lineage>
        <taxon>Bacteria</taxon>
        <taxon>Pseudomonadati</taxon>
        <taxon>Bacteroidota</taxon>
        <taxon>Flavobacteriia</taxon>
        <taxon>Flavobacteriales</taxon>
        <taxon>Weeksellaceae</taxon>
        <taxon>Chryseobacterium group</taxon>
        <taxon>Chryseobacterium</taxon>
    </lineage>
</organism>
<keyword evidence="3" id="KW-0808">Transferase</keyword>
<dbReference type="Pfam" id="PF00535">
    <property type="entry name" value="Glycos_transf_2"/>
    <property type="match status" value="1"/>
</dbReference>
<dbReference type="PANTHER" id="PTHR43179">
    <property type="entry name" value="RHAMNOSYLTRANSFERASE WBBL"/>
    <property type="match status" value="1"/>
</dbReference>
<comment type="similarity">
    <text evidence="1">Belongs to the glycosyltransferase 2 family.</text>
</comment>
<keyword evidence="4" id="KW-1133">Transmembrane helix</keyword>
<dbReference type="InterPro" id="IPR029044">
    <property type="entry name" value="Nucleotide-diphossugar_trans"/>
</dbReference>
<dbReference type="PANTHER" id="PTHR43179:SF12">
    <property type="entry name" value="GALACTOFURANOSYLTRANSFERASE GLFT2"/>
    <property type="match status" value="1"/>
</dbReference>
<protein>
    <submittedName>
        <fullName evidence="6">Glycosyltransferase family 2 protein</fullName>
    </submittedName>
</protein>
<keyword evidence="2" id="KW-0328">Glycosyltransferase</keyword>
<dbReference type="RefSeq" id="WP_267280142.1">
    <property type="nucleotide sequence ID" value="NZ_JAOVZV010000002.1"/>
</dbReference>
<reference evidence="6" key="1">
    <citation type="submission" date="2022-10" db="EMBL/GenBank/DDBJ databases">
        <title>Chryseobacterium sp. nov., a novel bacterial species.</title>
        <authorList>
            <person name="Cao Y."/>
        </authorList>
    </citation>
    <scope>NUCLEOTIDE SEQUENCE</scope>
    <source>
        <strain evidence="6">KC 927</strain>
    </source>
</reference>
<dbReference type="EMBL" id="JAOVZV010000002">
    <property type="protein sequence ID" value="MCX8531492.1"/>
    <property type="molecule type" value="Genomic_DNA"/>
</dbReference>
<keyword evidence="4" id="KW-0472">Membrane</keyword>
<comment type="caution">
    <text evidence="6">The sequence shown here is derived from an EMBL/GenBank/DDBJ whole genome shotgun (WGS) entry which is preliminary data.</text>
</comment>
<evidence type="ECO:0000313" key="6">
    <source>
        <dbReference type="EMBL" id="MCX8531492.1"/>
    </source>
</evidence>
<gene>
    <name evidence="6" type="ORF">OEA66_03875</name>
</gene>
<feature type="domain" description="Glycosyltransferase 2-like" evidence="5">
    <location>
        <begin position="7"/>
        <end position="182"/>
    </location>
</feature>
<dbReference type="CDD" id="cd04186">
    <property type="entry name" value="GT_2_like_c"/>
    <property type="match status" value="1"/>
</dbReference>
<name>A0ABT3Y036_9FLAO</name>
<dbReference type="SUPFAM" id="SSF53448">
    <property type="entry name" value="Nucleotide-diphospho-sugar transferases"/>
    <property type="match status" value="1"/>
</dbReference>
<evidence type="ECO:0000256" key="2">
    <source>
        <dbReference type="ARBA" id="ARBA00022676"/>
    </source>
</evidence>
<dbReference type="Proteomes" id="UP001070176">
    <property type="component" value="Unassembled WGS sequence"/>
</dbReference>
<evidence type="ECO:0000256" key="3">
    <source>
        <dbReference type="ARBA" id="ARBA00022679"/>
    </source>
</evidence>
<keyword evidence="4" id="KW-0812">Transmembrane</keyword>
<dbReference type="InterPro" id="IPR001173">
    <property type="entry name" value="Glyco_trans_2-like"/>
</dbReference>
<feature type="transmembrane region" description="Helical" evidence="4">
    <location>
        <begin position="253"/>
        <end position="273"/>
    </location>
</feature>
<evidence type="ECO:0000313" key="7">
    <source>
        <dbReference type="Proteomes" id="UP001070176"/>
    </source>
</evidence>
<dbReference type="Gene3D" id="3.90.550.10">
    <property type="entry name" value="Spore Coat Polysaccharide Biosynthesis Protein SpsA, Chain A"/>
    <property type="match status" value="1"/>
</dbReference>
<proteinExistence type="inferred from homology"/>
<sequence length="300" mass="35287">MSRKIGIVTVLYNSETVLEEFFRTLNNQTYKNFTLYVVDNLSPDNSLELSQKLASEYQFETVIIANDANYGVAKGNNIGIRKAIMDQCDLVLLSNNDIALEDDSIEKLLIGLDQHNADMVVPKIYFYGTNKIWCAGGGYKKRNGLTIHYGQEEEDKGQYDKDQNVTYSPTCFMLIKKEIFDSVGLMDENYFVYYDDTDFVHRAIQKNKKLWYIYESLIHHNESNSTEKMSDFYVKFLWRNLVYFSLKNYSFFYARYVVLYNFLYILIILYFKYPSNQWRLALKSYKEGLDLYMNSKPAYG</sequence>
<evidence type="ECO:0000256" key="4">
    <source>
        <dbReference type="SAM" id="Phobius"/>
    </source>
</evidence>
<evidence type="ECO:0000259" key="5">
    <source>
        <dbReference type="Pfam" id="PF00535"/>
    </source>
</evidence>